<dbReference type="Pfam" id="PF01882">
    <property type="entry name" value="DUF58"/>
    <property type="match status" value="1"/>
</dbReference>
<dbReference type="RefSeq" id="WP_425346815.1">
    <property type="nucleotide sequence ID" value="NZ_JBGUBD010000013.1"/>
</dbReference>
<accession>A0ABV4UB64</accession>
<feature type="domain" description="DUF58" evidence="1">
    <location>
        <begin position="197"/>
        <end position="368"/>
    </location>
</feature>
<dbReference type="PANTHER" id="PTHR33608:SF3">
    <property type="entry name" value="SLR2013 PROTEIN"/>
    <property type="match status" value="1"/>
</dbReference>
<name>A0ABV4UB64_9BACT</name>
<protein>
    <submittedName>
        <fullName evidence="2">DUF58 domain-containing protein</fullName>
    </submittedName>
</protein>
<dbReference type="Gene3D" id="3.40.50.410">
    <property type="entry name" value="von Willebrand factor, type A domain"/>
    <property type="match status" value="1"/>
</dbReference>
<proteinExistence type="predicted"/>
<evidence type="ECO:0000313" key="2">
    <source>
        <dbReference type="EMBL" id="MFA9479889.1"/>
    </source>
</evidence>
<organism evidence="2 3">
    <name type="scientific">Natronomicrosphaera hydrolytica</name>
    <dbReference type="NCBI Taxonomy" id="3242702"/>
    <lineage>
        <taxon>Bacteria</taxon>
        <taxon>Pseudomonadati</taxon>
        <taxon>Planctomycetota</taxon>
        <taxon>Phycisphaerae</taxon>
        <taxon>Phycisphaerales</taxon>
        <taxon>Phycisphaeraceae</taxon>
        <taxon>Natronomicrosphaera</taxon>
    </lineage>
</organism>
<reference evidence="2 3" key="1">
    <citation type="submission" date="2024-08" db="EMBL/GenBank/DDBJ databases">
        <title>Whole-genome sequencing of halo(alkali)philic microorganisms from hypersaline lakes.</title>
        <authorList>
            <person name="Sorokin D.Y."/>
            <person name="Merkel A.Y."/>
            <person name="Messina E."/>
            <person name="Yakimov M."/>
        </authorList>
    </citation>
    <scope>NUCLEOTIDE SEQUENCE [LARGE SCALE GENOMIC DNA]</scope>
    <source>
        <strain evidence="2 3">AB-hyl4</strain>
    </source>
</reference>
<keyword evidence="3" id="KW-1185">Reference proteome</keyword>
<gene>
    <name evidence="2" type="ORF">ACERK3_16520</name>
</gene>
<dbReference type="EMBL" id="JBGUBD010000013">
    <property type="protein sequence ID" value="MFA9479889.1"/>
    <property type="molecule type" value="Genomic_DNA"/>
</dbReference>
<dbReference type="InterPro" id="IPR002881">
    <property type="entry name" value="DUF58"/>
</dbReference>
<sequence length="436" mass="48695">MTVPSRVVLWLLVVLAGVLLASAVLPGLLWVGLAGNAAVLLACVMEGAWLGRQDVRVSRWWDRRVQIDRPTSMHVSIENRSRRRMVVALRQVWPTDVEAVGGRAQVTLAPGERAEVELTFTARRRGPIAFQPVEVEAAWPLGLAKRRWTAGGTEQVTVFPDLQSLWTYERLRRSRALRHFGIHAQRMVGAGRELDQLRDYLPDDNYRDINWKATARRMTPITTVYQTERSRDVLLCVDCGRMMGEPVGGGTVLDRAVDAAVLLAHAATRQGDRIGLMRFGSRVDLSLKPTSGRVGVQKVIEGLVWASPQPVFASYPALVSEVRRRQNHRTLIFLFTSLNDPQLSGELARFVPLLSRRHLVVVVSLRDPLLDQTAEGGADDREQVYDVLAARQLADERNAHCRALSKAGVHVLEADAQGLQLKIINEYLSIKSRQLL</sequence>
<dbReference type="Proteomes" id="UP001575105">
    <property type="component" value="Unassembled WGS sequence"/>
</dbReference>
<comment type="caution">
    <text evidence="2">The sequence shown here is derived from an EMBL/GenBank/DDBJ whole genome shotgun (WGS) entry which is preliminary data.</text>
</comment>
<dbReference type="PANTHER" id="PTHR33608">
    <property type="entry name" value="BLL2464 PROTEIN"/>
    <property type="match status" value="1"/>
</dbReference>
<dbReference type="InterPro" id="IPR036465">
    <property type="entry name" value="vWFA_dom_sf"/>
</dbReference>
<evidence type="ECO:0000313" key="3">
    <source>
        <dbReference type="Proteomes" id="UP001575105"/>
    </source>
</evidence>
<dbReference type="SUPFAM" id="SSF53300">
    <property type="entry name" value="vWA-like"/>
    <property type="match status" value="1"/>
</dbReference>
<evidence type="ECO:0000259" key="1">
    <source>
        <dbReference type="Pfam" id="PF01882"/>
    </source>
</evidence>